<comment type="caution">
    <text evidence="2">The sequence shown here is derived from an EMBL/GenBank/DDBJ whole genome shotgun (WGS) entry which is preliminary data.</text>
</comment>
<dbReference type="RefSeq" id="WP_153494232.1">
    <property type="nucleotide sequence ID" value="NZ_VDFN01000003.1"/>
</dbReference>
<evidence type="ECO:0000313" key="3">
    <source>
        <dbReference type="Proteomes" id="UP000436655"/>
    </source>
</evidence>
<reference evidence="2 3" key="1">
    <citation type="journal article" date="2019" name="Syst. Appl. Microbiol.">
        <title>Polyphasic characterization of two novel Lactobacillus spp. isolated from blown salami packages: Description of Lactobacillus halodurans sp. nov. and Lactobacillus salsicarnum sp. nov.</title>
        <authorList>
            <person name="Schuster J.A."/>
            <person name="Klingl A."/>
            <person name="Vogel R.F."/>
            <person name="Ehrmann M.A."/>
        </authorList>
    </citation>
    <scope>NUCLEOTIDE SEQUENCE [LARGE SCALE GENOMIC DNA]</scope>
    <source>
        <strain evidence="2 3">TMW 1.2098</strain>
    </source>
</reference>
<sequence length="105" mass="11841">MDKKILIGLGLSVATAGVGVLLIAGFKTVRKFKIKRERKQLKRYVKKYLKGDEKIMSIVDNLSNFQIRILFKIIEKGREKAESITLPDIKLPAGLEEKLSAIVDN</sequence>
<keyword evidence="1" id="KW-0812">Transmembrane</keyword>
<keyword evidence="1" id="KW-1133">Transmembrane helix</keyword>
<dbReference type="Proteomes" id="UP000436655">
    <property type="component" value="Unassembled WGS sequence"/>
</dbReference>
<dbReference type="EMBL" id="VDFN01000003">
    <property type="protein sequence ID" value="MQS44832.1"/>
    <property type="molecule type" value="Genomic_DNA"/>
</dbReference>
<feature type="transmembrane region" description="Helical" evidence="1">
    <location>
        <begin position="6"/>
        <end position="29"/>
    </location>
</feature>
<accession>A0ABW9P6M9</accession>
<keyword evidence="1" id="KW-0472">Membrane</keyword>
<name>A0ABW9P6M9_9LACO</name>
<evidence type="ECO:0000256" key="1">
    <source>
        <dbReference type="SAM" id="Phobius"/>
    </source>
</evidence>
<evidence type="ECO:0000313" key="2">
    <source>
        <dbReference type="EMBL" id="MQS44832.1"/>
    </source>
</evidence>
<protein>
    <submittedName>
        <fullName evidence="2">Uncharacterized protein</fullName>
    </submittedName>
</protein>
<gene>
    <name evidence="2" type="ORF">FHL03_04960</name>
</gene>
<proteinExistence type="predicted"/>
<keyword evidence="3" id="KW-1185">Reference proteome</keyword>
<organism evidence="2 3">
    <name type="scientific">Companilactobacillus mishanensis</name>
    <dbReference type="NCBI Taxonomy" id="2486008"/>
    <lineage>
        <taxon>Bacteria</taxon>
        <taxon>Bacillati</taxon>
        <taxon>Bacillota</taxon>
        <taxon>Bacilli</taxon>
        <taxon>Lactobacillales</taxon>
        <taxon>Lactobacillaceae</taxon>
        <taxon>Companilactobacillus</taxon>
    </lineage>
</organism>